<sequence>MKTVLIIITALLLSVLAGCNGAVGEKEPAIVVKEPAIREKEPVVEEKKLLTVDFQKNQTLQYRFVSSRNIEIDWGQTKSVSKRGRDTVDKSSETMEMVVTYTPLEVDPGGLTTIKATCKSVKISRSRRPGGQAAGKDAVESLAGKSFTLTVIPTGKIEDYSQLYELMKEIGKKAFRADLKRGRIKEPDMIGDFFATQWFLWDSISSIENPAEGVSIGQSWKSKLSVPTPMVMKEARDVTYTLDEIRQSEKGRLAVIRSSYSPAESAPRSWPMPYSGRFQMSGM</sequence>
<reference evidence="1" key="1">
    <citation type="journal article" date="2014" name="Front. Microbiol.">
        <title>High frequency of phylogenetically diverse reductive dehalogenase-homologous genes in deep subseafloor sedimentary metagenomes.</title>
        <authorList>
            <person name="Kawai M."/>
            <person name="Futagami T."/>
            <person name="Toyoda A."/>
            <person name="Takaki Y."/>
            <person name="Nishi S."/>
            <person name="Hori S."/>
            <person name="Arai W."/>
            <person name="Tsubouchi T."/>
            <person name="Morono Y."/>
            <person name="Uchiyama I."/>
            <person name="Ito T."/>
            <person name="Fujiyama A."/>
            <person name="Inagaki F."/>
            <person name="Takami H."/>
        </authorList>
    </citation>
    <scope>NUCLEOTIDE SEQUENCE</scope>
    <source>
        <strain evidence="1">Expedition CK06-06</strain>
    </source>
</reference>
<evidence type="ECO:0000313" key="1">
    <source>
        <dbReference type="EMBL" id="GAF73193.1"/>
    </source>
</evidence>
<dbReference type="EMBL" id="BARS01005424">
    <property type="protein sequence ID" value="GAF73193.1"/>
    <property type="molecule type" value="Genomic_DNA"/>
</dbReference>
<organism evidence="1">
    <name type="scientific">marine sediment metagenome</name>
    <dbReference type="NCBI Taxonomy" id="412755"/>
    <lineage>
        <taxon>unclassified sequences</taxon>
        <taxon>metagenomes</taxon>
        <taxon>ecological metagenomes</taxon>
    </lineage>
</organism>
<accession>X0RWM2</accession>
<dbReference type="PROSITE" id="PS51257">
    <property type="entry name" value="PROKAR_LIPOPROTEIN"/>
    <property type="match status" value="1"/>
</dbReference>
<dbReference type="InterPro" id="IPR046230">
    <property type="entry name" value="DUF6263"/>
</dbReference>
<feature type="non-terminal residue" evidence="1">
    <location>
        <position position="283"/>
    </location>
</feature>
<dbReference type="Pfam" id="PF19777">
    <property type="entry name" value="DUF6263"/>
    <property type="match status" value="1"/>
</dbReference>
<proteinExistence type="predicted"/>
<dbReference type="AlphaFoldDB" id="X0RWM2"/>
<name>X0RWM2_9ZZZZ</name>
<gene>
    <name evidence="1" type="ORF">S01H1_10634</name>
</gene>
<protein>
    <submittedName>
        <fullName evidence="1">Uncharacterized protein</fullName>
    </submittedName>
</protein>
<comment type="caution">
    <text evidence="1">The sequence shown here is derived from an EMBL/GenBank/DDBJ whole genome shotgun (WGS) entry which is preliminary data.</text>
</comment>